<dbReference type="EMBL" id="MU005975">
    <property type="protein sequence ID" value="KAF2861147.1"/>
    <property type="molecule type" value="Genomic_DNA"/>
</dbReference>
<name>A0A6A7C1N8_9PEZI</name>
<reference evidence="1" key="1">
    <citation type="journal article" date="2020" name="Stud. Mycol.">
        <title>101 Dothideomycetes genomes: a test case for predicting lifestyles and emergence of pathogens.</title>
        <authorList>
            <person name="Haridas S."/>
            <person name="Albert R."/>
            <person name="Binder M."/>
            <person name="Bloem J."/>
            <person name="Labutti K."/>
            <person name="Salamov A."/>
            <person name="Andreopoulos B."/>
            <person name="Baker S."/>
            <person name="Barry K."/>
            <person name="Bills G."/>
            <person name="Bluhm B."/>
            <person name="Cannon C."/>
            <person name="Castanera R."/>
            <person name="Culley D."/>
            <person name="Daum C."/>
            <person name="Ezra D."/>
            <person name="Gonzalez J."/>
            <person name="Henrissat B."/>
            <person name="Kuo A."/>
            <person name="Liang C."/>
            <person name="Lipzen A."/>
            <person name="Lutzoni F."/>
            <person name="Magnuson J."/>
            <person name="Mondo S."/>
            <person name="Nolan M."/>
            <person name="Ohm R."/>
            <person name="Pangilinan J."/>
            <person name="Park H.-J."/>
            <person name="Ramirez L."/>
            <person name="Alfaro M."/>
            <person name="Sun H."/>
            <person name="Tritt A."/>
            <person name="Yoshinaga Y."/>
            <person name="Zwiers L.-H."/>
            <person name="Turgeon B."/>
            <person name="Goodwin S."/>
            <person name="Spatafora J."/>
            <person name="Crous P."/>
            <person name="Grigoriev I."/>
        </authorList>
    </citation>
    <scope>NUCLEOTIDE SEQUENCE</scope>
    <source>
        <strain evidence="1">CBS 480.64</strain>
    </source>
</reference>
<organism evidence="1 2">
    <name type="scientific">Piedraia hortae CBS 480.64</name>
    <dbReference type="NCBI Taxonomy" id="1314780"/>
    <lineage>
        <taxon>Eukaryota</taxon>
        <taxon>Fungi</taxon>
        <taxon>Dikarya</taxon>
        <taxon>Ascomycota</taxon>
        <taxon>Pezizomycotina</taxon>
        <taxon>Dothideomycetes</taxon>
        <taxon>Dothideomycetidae</taxon>
        <taxon>Capnodiales</taxon>
        <taxon>Piedraiaceae</taxon>
        <taxon>Piedraia</taxon>
    </lineage>
</organism>
<gene>
    <name evidence="1" type="ORF">K470DRAFT_47188</name>
</gene>
<protein>
    <submittedName>
        <fullName evidence="1">Uncharacterized protein</fullName>
    </submittedName>
</protein>
<evidence type="ECO:0000313" key="2">
    <source>
        <dbReference type="Proteomes" id="UP000799421"/>
    </source>
</evidence>
<accession>A0A6A7C1N8</accession>
<dbReference type="AlphaFoldDB" id="A0A6A7C1N8"/>
<dbReference type="Proteomes" id="UP000799421">
    <property type="component" value="Unassembled WGS sequence"/>
</dbReference>
<keyword evidence="2" id="KW-1185">Reference proteome</keyword>
<evidence type="ECO:0000313" key="1">
    <source>
        <dbReference type="EMBL" id="KAF2861147.1"/>
    </source>
</evidence>
<proteinExistence type="predicted"/>
<sequence length="126" mass="14401">MSTRRERRVAHWIQLLSIRLPWLWGRLLHLILPSCSKSILPLSLTISSSSQKNVPLVIPPNSVPFLHARASSQKKQPWSCRYPSHPPTPHRIPLSITLVWTGNSDERKTTRLPARTGGRNYIQVNN</sequence>